<dbReference type="Pfam" id="PF01565">
    <property type="entry name" value="FAD_binding_4"/>
    <property type="match status" value="1"/>
</dbReference>
<evidence type="ECO:0000256" key="1">
    <source>
        <dbReference type="ARBA" id="ARBA00001974"/>
    </source>
</evidence>
<dbReference type="SUPFAM" id="SSF56176">
    <property type="entry name" value="FAD-binding/transporter-associated domain-like"/>
    <property type="match status" value="1"/>
</dbReference>
<dbReference type="Pfam" id="PF08031">
    <property type="entry name" value="BBE"/>
    <property type="match status" value="1"/>
</dbReference>
<comment type="cofactor">
    <cofactor evidence="1">
        <name>FAD</name>
        <dbReference type="ChEBI" id="CHEBI:57692"/>
    </cofactor>
</comment>
<dbReference type="InterPro" id="IPR006311">
    <property type="entry name" value="TAT_signal"/>
</dbReference>
<evidence type="ECO:0000256" key="3">
    <source>
        <dbReference type="ARBA" id="ARBA00022630"/>
    </source>
</evidence>
<evidence type="ECO:0000256" key="2">
    <source>
        <dbReference type="ARBA" id="ARBA00005466"/>
    </source>
</evidence>
<dbReference type="Proteomes" id="UP001385892">
    <property type="component" value="Unassembled WGS sequence"/>
</dbReference>
<evidence type="ECO:0000313" key="7">
    <source>
        <dbReference type="EMBL" id="MEJ8848422.1"/>
    </source>
</evidence>
<dbReference type="PROSITE" id="PS51318">
    <property type="entry name" value="TAT"/>
    <property type="match status" value="1"/>
</dbReference>
<organism evidence="7 8">
    <name type="scientific">Variovorax rhizosphaerae</name>
    <dbReference type="NCBI Taxonomy" id="1836200"/>
    <lineage>
        <taxon>Bacteria</taxon>
        <taxon>Pseudomonadati</taxon>
        <taxon>Pseudomonadota</taxon>
        <taxon>Betaproteobacteria</taxon>
        <taxon>Burkholderiales</taxon>
        <taxon>Comamonadaceae</taxon>
        <taxon>Variovorax</taxon>
    </lineage>
</organism>
<keyword evidence="3" id="KW-0285">Flavoprotein</keyword>
<sequence>MKLDSTDRRRVLQAVAGGVLAAPLSLPLITWAAASPRARVRPGEPGWPSNDAWRQLGQQVGGSLIKVQSPLEACVAAPASAACTQLLKAIKNPFFTGDDVALTQTLGWVDAWTSKPSVYAVAARSTADVVAAVNFARQNKLRLVVKGGGHSYQGTSNSADSLMVWTRRMNAIQMHDGFVPAGCNVTPLRAVSVGAGAVWAHAYDAVTTQAGGYVQGGGCTTVGVAGLVQSGGFGSFSKRYGTAAGSLLEAEVVTADGAVRVANACTNPELFWGLKGGGGGSLGVVTRVTLRVHELPEDFGAVNMSIKATSPQAYRRLIGLVVEHYASRLMNPNWGEQIRVRPDNSLRVSMVFQGLNRGQAQMAWQPFIDAVASAPGDFWFESAPFIASLSAREFWSATTFKRMAGVMAVDDRPGAPKTNVFWPGDQGQAGQFLHGYDSAWLPAALLRDDRREALCDALFAASRHTGLGLHTNKGLAGAPAEAIAAARDTATNPLMLDAFALAIMGAEEQPAYPGVAGHEPDVARGRLRAQAIARAVAELRKVAPAGGAYVSESNYFEPDFQRQYWGTNHPRLHAVKARYDPDGLFFVHNGVGSEGWSTDGFTRLV</sequence>
<dbReference type="PANTHER" id="PTHR42973:SF39">
    <property type="entry name" value="FAD-BINDING PCMH-TYPE DOMAIN-CONTAINING PROTEIN"/>
    <property type="match status" value="1"/>
</dbReference>
<dbReference type="InterPro" id="IPR016166">
    <property type="entry name" value="FAD-bd_PCMH"/>
</dbReference>
<dbReference type="RefSeq" id="WP_340343551.1">
    <property type="nucleotide sequence ID" value="NZ_JBBKZT010000007.1"/>
</dbReference>
<dbReference type="InterPro" id="IPR050416">
    <property type="entry name" value="FAD-linked_Oxidoreductase"/>
</dbReference>
<reference evidence="7 8" key="1">
    <citation type="submission" date="2024-03" db="EMBL/GenBank/DDBJ databases">
        <title>Novel species of the genus Variovorax.</title>
        <authorList>
            <person name="Liu Q."/>
            <person name="Xin Y.-H."/>
        </authorList>
    </citation>
    <scope>NUCLEOTIDE SEQUENCE [LARGE SCALE GENOMIC DNA]</scope>
    <source>
        <strain evidence="7 8">KACC 18900</strain>
    </source>
</reference>
<dbReference type="Gene3D" id="3.30.465.10">
    <property type="match status" value="2"/>
</dbReference>
<dbReference type="Gene3D" id="3.40.462.20">
    <property type="match status" value="1"/>
</dbReference>
<gene>
    <name evidence="7" type="ORF">WKW82_17320</name>
</gene>
<evidence type="ECO:0000256" key="4">
    <source>
        <dbReference type="ARBA" id="ARBA00022827"/>
    </source>
</evidence>
<keyword evidence="5" id="KW-0560">Oxidoreductase</keyword>
<keyword evidence="4" id="KW-0274">FAD</keyword>
<name>A0ABU8WPD9_9BURK</name>
<dbReference type="InterPro" id="IPR006094">
    <property type="entry name" value="Oxid_FAD_bind_N"/>
</dbReference>
<proteinExistence type="inferred from homology"/>
<dbReference type="EMBL" id="JBBKZT010000007">
    <property type="protein sequence ID" value="MEJ8848422.1"/>
    <property type="molecule type" value="Genomic_DNA"/>
</dbReference>
<dbReference type="InterPro" id="IPR016169">
    <property type="entry name" value="FAD-bd_PCMH_sub2"/>
</dbReference>
<comment type="similarity">
    <text evidence="2">Belongs to the oxygen-dependent FAD-linked oxidoreductase family.</text>
</comment>
<dbReference type="PROSITE" id="PS51387">
    <property type="entry name" value="FAD_PCMH"/>
    <property type="match status" value="1"/>
</dbReference>
<feature type="domain" description="FAD-binding PCMH-type" evidence="6">
    <location>
        <begin position="112"/>
        <end position="295"/>
    </location>
</feature>
<comment type="caution">
    <text evidence="7">The sequence shown here is derived from an EMBL/GenBank/DDBJ whole genome shotgun (WGS) entry which is preliminary data.</text>
</comment>
<evidence type="ECO:0000259" key="6">
    <source>
        <dbReference type="PROSITE" id="PS51387"/>
    </source>
</evidence>
<evidence type="ECO:0000256" key="5">
    <source>
        <dbReference type="ARBA" id="ARBA00023002"/>
    </source>
</evidence>
<dbReference type="InterPro" id="IPR012951">
    <property type="entry name" value="BBE"/>
</dbReference>
<keyword evidence="8" id="KW-1185">Reference proteome</keyword>
<evidence type="ECO:0000313" key="8">
    <source>
        <dbReference type="Proteomes" id="UP001385892"/>
    </source>
</evidence>
<dbReference type="PANTHER" id="PTHR42973">
    <property type="entry name" value="BINDING OXIDOREDUCTASE, PUTATIVE (AFU_ORTHOLOGUE AFUA_1G17690)-RELATED"/>
    <property type="match status" value="1"/>
</dbReference>
<accession>A0ABU8WPD9</accession>
<dbReference type="InterPro" id="IPR036318">
    <property type="entry name" value="FAD-bd_PCMH-like_sf"/>
</dbReference>
<protein>
    <submittedName>
        <fullName evidence="7">FAD-binding oxidoreductase</fullName>
    </submittedName>
</protein>